<protein>
    <recommendedName>
        <fullName evidence="9">6-Cys domain-containing protein</fullName>
    </recommendedName>
</protein>
<dbReference type="InterPro" id="IPR010884">
    <property type="entry name" value="6_CYS_dom"/>
</dbReference>
<evidence type="ECO:0000313" key="11">
    <source>
        <dbReference type="Proteomes" id="UP001230268"/>
    </source>
</evidence>
<comment type="subcellular location">
    <subcellularLocation>
        <location evidence="1">Cell membrane</location>
    </subcellularLocation>
    <subcellularLocation>
        <location evidence="2">Cell surface</location>
    </subcellularLocation>
</comment>
<dbReference type="EMBL" id="JAVEPI010000001">
    <property type="protein sequence ID" value="KAK1445099.1"/>
    <property type="molecule type" value="Genomic_DNA"/>
</dbReference>
<evidence type="ECO:0000256" key="1">
    <source>
        <dbReference type="ARBA" id="ARBA00004236"/>
    </source>
</evidence>
<proteinExistence type="predicted"/>
<dbReference type="AlphaFoldDB" id="A0AAD8PGT1"/>
<comment type="caution">
    <text evidence="10">The sequence shown here is derived from an EMBL/GenBank/DDBJ whole genome shotgun (WGS) entry which is preliminary data.</text>
</comment>
<evidence type="ECO:0000256" key="8">
    <source>
        <dbReference type="SAM" id="SignalP"/>
    </source>
</evidence>
<evidence type="ECO:0000259" key="9">
    <source>
        <dbReference type="Pfam" id="PF07422"/>
    </source>
</evidence>
<dbReference type="GO" id="GO:0009986">
    <property type="term" value="C:cell surface"/>
    <property type="evidence" value="ECO:0007669"/>
    <property type="project" value="UniProtKB-SubCell"/>
</dbReference>
<dbReference type="Gene3D" id="2.60.40.2860">
    <property type="match status" value="2"/>
</dbReference>
<dbReference type="InterPro" id="IPR038160">
    <property type="entry name" value="6_CYS_dom_sf"/>
</dbReference>
<feature type="chain" id="PRO_5042090305" description="6-Cys domain-containing protein" evidence="8">
    <location>
        <begin position="21"/>
        <end position="1020"/>
    </location>
</feature>
<evidence type="ECO:0000256" key="4">
    <source>
        <dbReference type="ARBA" id="ARBA00022729"/>
    </source>
</evidence>
<gene>
    <name evidence="10" type="ORF">BgAZ_110050</name>
</gene>
<keyword evidence="6" id="KW-1015">Disulfide bond</keyword>
<keyword evidence="3" id="KW-1003">Cell membrane</keyword>
<keyword evidence="4 8" id="KW-0732">Signal</keyword>
<evidence type="ECO:0000256" key="7">
    <source>
        <dbReference type="ARBA" id="ARBA00023180"/>
    </source>
</evidence>
<evidence type="ECO:0000313" key="10">
    <source>
        <dbReference type="EMBL" id="KAK1445099.1"/>
    </source>
</evidence>
<evidence type="ECO:0000256" key="3">
    <source>
        <dbReference type="ARBA" id="ARBA00022475"/>
    </source>
</evidence>
<dbReference type="Proteomes" id="UP001230268">
    <property type="component" value="Unassembled WGS sequence"/>
</dbReference>
<keyword evidence="11" id="KW-1185">Reference proteome</keyword>
<feature type="domain" description="6-Cys" evidence="9">
    <location>
        <begin position="207"/>
        <end position="275"/>
    </location>
</feature>
<evidence type="ECO:0000256" key="2">
    <source>
        <dbReference type="ARBA" id="ARBA00004241"/>
    </source>
</evidence>
<evidence type="ECO:0000256" key="5">
    <source>
        <dbReference type="ARBA" id="ARBA00023136"/>
    </source>
</evidence>
<dbReference type="GO" id="GO:0005886">
    <property type="term" value="C:plasma membrane"/>
    <property type="evidence" value="ECO:0007669"/>
    <property type="project" value="UniProtKB-SubCell"/>
</dbReference>
<evidence type="ECO:0000256" key="6">
    <source>
        <dbReference type="ARBA" id="ARBA00023157"/>
    </source>
</evidence>
<dbReference type="Pfam" id="PF07422">
    <property type="entry name" value="s48_45"/>
    <property type="match status" value="1"/>
</dbReference>
<reference evidence="10" key="1">
    <citation type="submission" date="2023-08" db="EMBL/GenBank/DDBJ databases">
        <title>Draft sequence of the Babesia gibsoni genome.</title>
        <authorList>
            <person name="Yamagishi J.Y."/>
            <person name="Xuan X.X."/>
        </authorList>
    </citation>
    <scope>NUCLEOTIDE SEQUENCE</scope>
    <source>
        <strain evidence="10">Azabu</strain>
    </source>
</reference>
<feature type="signal peptide" evidence="8">
    <location>
        <begin position="1"/>
        <end position="20"/>
    </location>
</feature>
<accession>A0AAD8PGT1</accession>
<sequence length="1020" mass="113338">MGNYYLLVALLLGFSSPAKAVTEVLSLEIVKLNTTDKNSIFRIARGSISNGFSLMMACPKPYVVHHRIDNHEEAEKRLHLFVEAGGNIVDTTLDKLVSSVYFGPILKYMQDDNRNIMEIHFPYLDNSGSTSFVDTLRKNGTHLYFLCVMPDSSLPVSLVNDLRYMKGVMQTPFILSVRERIIENLKSMNTALGLFVIDIRGMKKATHGCGSRNTREFTNLTTEDQETGMRSCTIDIMENPDVGFYCRGTVEPSNCFRKLLDSESSREISLPESYGEFTEHTVQSWYFANYNRKEINQVFSGYCRCIDDVTGLVTAKITVMTGMSHVCDISEKLLDNGVQPIIGNWCDVGLLPGSTLTIMLPQPTYILKATEAADGMSNTSEDIIMNSYIIPKDMRTSFLNPVEIQDGLEPQTIYESSRYLLGDALLIDQSHQDEGVITITYQEGRALSYPDVISGFAYIWNLNSTKGGHTKKELSAVINVIPAISYEYQVFGCEPPTASAFPWGDEHTNFKSSVNIYGRTMRICQGYIRDDYYFVLHCPEGQSMVPSDCGKHGYDAALQEVEEWKDLVTRTTSVEENVLMIHAELSDGERSYSRSCSCLDKDGIETARLILHNYHIRNTLHIEYSQNEGSLVTVVPTVNIIDTYIDEEILSEVKEIPFKTPPSHRRHVLFPGTMIQTDCQPEFAILNPTVINEDEAAASATHSQISGNENGVSGAKAKGQSSRSFIADDTALFFPANGDTYVYQPIVKDGVYTLIPVEYSAVIGTSTSGFRAFNNFESNGDKMGSGLYVENPMSSIVVSKFNEPFVNIIYACGKLQKIQDSVANGVSLERDINTESDSDNGDLVIDLETETMEMDTPTHSLSGVAKTQSKMSSDDIEIKAVRSLSIYGIMDILLPSTDPYLRGCGMNDPSEELFSADTVPLLDDAGNTIGCVVDIKDENASFYCPLPYHTEPANCLPASPESYISVKTPGDVGNSHFYVFRNILVSRYNFFNLQGTGKEVFECHCVTTTGLKMSTIRIFA</sequence>
<keyword evidence="5" id="KW-0472">Membrane</keyword>
<keyword evidence="7" id="KW-0325">Glycoprotein</keyword>
<organism evidence="10 11">
    <name type="scientific">Babesia gibsoni</name>
    <dbReference type="NCBI Taxonomy" id="33632"/>
    <lineage>
        <taxon>Eukaryota</taxon>
        <taxon>Sar</taxon>
        <taxon>Alveolata</taxon>
        <taxon>Apicomplexa</taxon>
        <taxon>Aconoidasida</taxon>
        <taxon>Piroplasmida</taxon>
        <taxon>Babesiidae</taxon>
        <taxon>Babesia</taxon>
    </lineage>
</organism>
<name>A0AAD8PGT1_BABGI</name>